<organism evidence="1 2">
    <name type="scientific">Vibrio aestuarianus</name>
    <dbReference type="NCBI Taxonomy" id="28171"/>
    <lineage>
        <taxon>Bacteria</taxon>
        <taxon>Pseudomonadati</taxon>
        <taxon>Pseudomonadota</taxon>
        <taxon>Gammaproteobacteria</taxon>
        <taxon>Vibrionales</taxon>
        <taxon>Vibrionaceae</taxon>
        <taxon>Vibrio</taxon>
    </lineage>
</organism>
<feature type="non-terminal residue" evidence="1">
    <location>
        <position position="134"/>
    </location>
</feature>
<dbReference type="EMBL" id="JAKNAP010000095">
    <property type="protein sequence ID" value="MDE1358844.1"/>
    <property type="molecule type" value="Genomic_DNA"/>
</dbReference>
<protein>
    <submittedName>
        <fullName evidence="1">Diguanylate phosphodiesterase</fullName>
    </submittedName>
</protein>
<evidence type="ECO:0000313" key="2">
    <source>
        <dbReference type="Proteomes" id="UP001140973"/>
    </source>
</evidence>
<proteinExistence type="predicted"/>
<dbReference type="Proteomes" id="UP001140973">
    <property type="component" value="Unassembled WGS sequence"/>
</dbReference>
<name>A0A9X4FK02_9VIBR</name>
<dbReference type="AlphaFoldDB" id="A0A9X4FK02"/>
<gene>
    <name evidence="1" type="ORF">L9W73_16285</name>
</gene>
<reference evidence="1" key="1">
    <citation type="submission" date="2022-02" db="EMBL/GenBank/DDBJ databases">
        <title>Emergence and expansion in Europe of a Vibrio aestuarianus clonal complex pathogenic for oysters.</title>
        <authorList>
            <person name="Mesnil A."/>
            <person name="Travers M.-A."/>
        </authorList>
    </citation>
    <scope>NUCLEOTIDE SEQUENCE</scope>
    <source>
        <strain evidence="1">151-ITT-15-cp-1</strain>
    </source>
</reference>
<accession>A0A9X4FK02</accession>
<evidence type="ECO:0000313" key="1">
    <source>
        <dbReference type="EMBL" id="MDE1358844.1"/>
    </source>
</evidence>
<sequence length="134" mass="15623">MKLNNRILLLIAPVILLSAAASSYIIYSSQKDALLKREESYLQLSMEKLAGLFRQTHSLVNSYAYTLTKSDIIRHYVAHEKNPYRELELVDNFQQTLDILQSREGRFVAPEFNCEVRHSPISSSQCHFFKDNRW</sequence>
<comment type="caution">
    <text evidence="1">The sequence shown here is derived from an EMBL/GenBank/DDBJ whole genome shotgun (WGS) entry which is preliminary data.</text>
</comment>